<reference evidence="1" key="1">
    <citation type="journal article" date="2020" name="Stud. Mycol.">
        <title>101 Dothideomycetes genomes: a test case for predicting lifestyles and emergence of pathogens.</title>
        <authorList>
            <person name="Haridas S."/>
            <person name="Albert R."/>
            <person name="Binder M."/>
            <person name="Bloem J."/>
            <person name="Labutti K."/>
            <person name="Salamov A."/>
            <person name="Andreopoulos B."/>
            <person name="Baker S."/>
            <person name="Barry K."/>
            <person name="Bills G."/>
            <person name="Bluhm B."/>
            <person name="Cannon C."/>
            <person name="Castanera R."/>
            <person name="Culley D."/>
            <person name="Daum C."/>
            <person name="Ezra D."/>
            <person name="Gonzalez J."/>
            <person name="Henrissat B."/>
            <person name="Kuo A."/>
            <person name="Liang C."/>
            <person name="Lipzen A."/>
            <person name="Lutzoni F."/>
            <person name="Magnuson J."/>
            <person name="Mondo S."/>
            <person name="Nolan M."/>
            <person name="Ohm R."/>
            <person name="Pangilinan J."/>
            <person name="Park H.-J."/>
            <person name="Ramirez L."/>
            <person name="Alfaro M."/>
            <person name="Sun H."/>
            <person name="Tritt A."/>
            <person name="Yoshinaga Y."/>
            <person name="Zwiers L.-H."/>
            <person name="Turgeon B."/>
            <person name="Goodwin S."/>
            <person name="Spatafora J."/>
            <person name="Crous P."/>
            <person name="Grigoriev I."/>
        </authorList>
    </citation>
    <scope>NUCLEOTIDE SEQUENCE</scope>
    <source>
        <strain evidence="1">ATCC 200398</strain>
    </source>
</reference>
<accession>A0ACB6RBM3</accession>
<gene>
    <name evidence="1" type="ORF">BDR25DRAFT_278026</name>
</gene>
<keyword evidence="2" id="KW-1185">Reference proteome</keyword>
<evidence type="ECO:0000313" key="1">
    <source>
        <dbReference type="EMBL" id="KAF2476719.1"/>
    </source>
</evidence>
<evidence type="ECO:0000313" key="2">
    <source>
        <dbReference type="Proteomes" id="UP000799755"/>
    </source>
</evidence>
<comment type="caution">
    <text evidence="1">The sequence shown here is derived from an EMBL/GenBank/DDBJ whole genome shotgun (WGS) entry which is preliminary data.</text>
</comment>
<dbReference type="EMBL" id="MU003494">
    <property type="protein sequence ID" value="KAF2476719.1"/>
    <property type="molecule type" value="Genomic_DNA"/>
</dbReference>
<proteinExistence type="predicted"/>
<protein>
    <submittedName>
        <fullName evidence="1">Uncharacterized protein</fullName>
    </submittedName>
</protein>
<organism evidence="1 2">
    <name type="scientific">Lindgomyces ingoldianus</name>
    <dbReference type="NCBI Taxonomy" id="673940"/>
    <lineage>
        <taxon>Eukaryota</taxon>
        <taxon>Fungi</taxon>
        <taxon>Dikarya</taxon>
        <taxon>Ascomycota</taxon>
        <taxon>Pezizomycotina</taxon>
        <taxon>Dothideomycetes</taxon>
        <taxon>Pleosporomycetidae</taxon>
        <taxon>Pleosporales</taxon>
        <taxon>Lindgomycetaceae</taxon>
        <taxon>Lindgomyces</taxon>
    </lineage>
</organism>
<sequence length="147" mass="16906">MPSRQRQTADALVCAFNNMDNDAILSLRAPDCMRQILPLSLNFPAQSNAKYLANLSSMKSLFTSFQIRVDDVIEDLVQRKIVMFVTALGQTPVGEYNNEYVWKMKFDEAGEKIVEWSEFVDVGMVKDFYPRLVAEIKRREEEKEKGS</sequence>
<dbReference type="Proteomes" id="UP000799755">
    <property type="component" value="Unassembled WGS sequence"/>
</dbReference>
<name>A0ACB6RBM3_9PLEO</name>